<dbReference type="EMBL" id="CAIX01000150">
    <property type="protein sequence ID" value="CCI10205.1"/>
    <property type="molecule type" value="Genomic_DNA"/>
</dbReference>
<dbReference type="Gene3D" id="3.40.1410.10">
    <property type="entry name" value="Chorismate lyase-like"/>
    <property type="match status" value="1"/>
</dbReference>
<protein>
    <recommendedName>
        <fullName evidence="3">Chorismate lyase</fullName>
    </recommendedName>
</protein>
<evidence type="ECO:0000313" key="1">
    <source>
        <dbReference type="EMBL" id="CCI10205.1"/>
    </source>
</evidence>
<keyword evidence="2" id="KW-1185">Reference proteome</keyword>
<dbReference type="Pfam" id="PF01947">
    <property type="entry name" value="Rv2949c-like"/>
    <property type="match status" value="1"/>
</dbReference>
<dbReference type="AlphaFoldDB" id="A0A024FT03"/>
<dbReference type="STRING" id="65357.A0A024FT03"/>
<dbReference type="Proteomes" id="UP000053237">
    <property type="component" value="Unassembled WGS sequence"/>
</dbReference>
<evidence type="ECO:0000313" key="2">
    <source>
        <dbReference type="Proteomes" id="UP000053237"/>
    </source>
</evidence>
<accession>A0A024FT03</accession>
<dbReference type="SUPFAM" id="SSF64288">
    <property type="entry name" value="Chorismate lyase-like"/>
    <property type="match status" value="1"/>
</dbReference>
<dbReference type="OrthoDB" id="89176at2759"/>
<dbReference type="InterPro" id="IPR028978">
    <property type="entry name" value="Chorismate_lyase_/UTRA_dom_sf"/>
</dbReference>
<dbReference type="InterPro" id="IPR002800">
    <property type="entry name" value="Rv2949c-like"/>
</dbReference>
<reference evidence="1 2" key="1">
    <citation type="submission" date="2012-05" db="EMBL/GenBank/DDBJ databases">
        <title>Recombination and specialization in a pathogen metapopulation.</title>
        <authorList>
            <person name="Gardiner A."/>
            <person name="Kemen E."/>
            <person name="Schultz-Larsen T."/>
            <person name="MacLean D."/>
            <person name="Van Oosterhout C."/>
            <person name="Jones J.D.G."/>
        </authorList>
    </citation>
    <scope>NUCLEOTIDE SEQUENCE [LARGE SCALE GENOMIC DNA]</scope>
    <source>
        <strain evidence="1 2">Ac Nc2</strain>
    </source>
</reference>
<name>A0A024FT03_9STRA</name>
<sequence>MKDSVPPKSSEQECAWYVVQPITFLMRAQEQLQFGTLSSVDSYDPSKNSISNAWKLFLFGNGSPTQHLALLTGIPTQVDVISMKTMQQFDTNDQMASLAYDAIQSTIASPRVQRQVWLHNSTQRLGYAASWTCENDLHIIFPNVSVPIGQNVLEQKLELYRDIQSVFCGKSARLEKQFGCAGPFWGRTYFFRYRNRPITFIYEVFSPVLTEYLGPVLV</sequence>
<dbReference type="InParanoid" id="A0A024FT03"/>
<organism evidence="1 2">
    <name type="scientific">Albugo candida</name>
    <dbReference type="NCBI Taxonomy" id="65357"/>
    <lineage>
        <taxon>Eukaryota</taxon>
        <taxon>Sar</taxon>
        <taxon>Stramenopiles</taxon>
        <taxon>Oomycota</taxon>
        <taxon>Peronosporomycetes</taxon>
        <taxon>Albuginales</taxon>
        <taxon>Albuginaceae</taxon>
        <taxon>Albugo</taxon>
    </lineage>
</organism>
<evidence type="ECO:0008006" key="3">
    <source>
        <dbReference type="Google" id="ProtNLM"/>
    </source>
</evidence>
<comment type="caution">
    <text evidence="1">The sequence shown here is derived from an EMBL/GenBank/DDBJ whole genome shotgun (WGS) entry which is preliminary data.</text>
</comment>
<proteinExistence type="predicted"/>
<gene>
    <name evidence="1" type="ORF">BN9_080430</name>
</gene>